<keyword evidence="9 11" id="KW-1208">Phospholipid metabolism</keyword>
<name>A0ABV2KJQ8_9HYPH</name>
<accession>A0ABV2KJQ8</accession>
<dbReference type="InterPro" id="IPR033175">
    <property type="entry name" value="PSD-A"/>
</dbReference>
<evidence type="ECO:0000256" key="4">
    <source>
        <dbReference type="ARBA" id="ARBA00023098"/>
    </source>
</evidence>
<comment type="subunit">
    <text evidence="11">Heterodimer of a large membrane-associated beta subunit and a small pyruvoyl-containing alpha subunit.</text>
</comment>
<keyword evidence="4 11" id="KW-0443">Lipid metabolism</keyword>
<keyword evidence="2 11" id="KW-0444">Lipid biosynthesis</keyword>
<feature type="site" description="Cleavage (non-hydrolytic); by autocatalysis" evidence="11">
    <location>
        <begin position="189"/>
        <end position="190"/>
    </location>
</feature>
<keyword evidence="8 11" id="KW-0456">Lyase</keyword>
<keyword evidence="6 11" id="KW-0865">Zymogen</keyword>
<evidence type="ECO:0000256" key="1">
    <source>
        <dbReference type="ARBA" id="ARBA00022475"/>
    </source>
</evidence>
<feature type="chain" id="PRO_5044928288" description="Phosphatidylserine decarboxylase alpha chain" evidence="11">
    <location>
        <begin position="190"/>
        <end position="232"/>
    </location>
</feature>
<feature type="active site" description="Schiff-base intermediate with substrate; via pyruvic acid" evidence="11">
    <location>
        <position position="190"/>
    </location>
</feature>
<protein>
    <recommendedName>
        <fullName evidence="11">Phosphatidylserine decarboxylase proenzyme</fullName>
        <ecNumber evidence="11">4.1.1.65</ecNumber>
    </recommendedName>
    <component>
        <recommendedName>
            <fullName evidence="11">Phosphatidylserine decarboxylase alpha chain</fullName>
        </recommendedName>
    </component>
    <component>
        <recommendedName>
            <fullName evidence="11">Phosphatidylserine decarboxylase beta chain</fullName>
        </recommendedName>
    </component>
</protein>
<dbReference type="NCBIfam" id="NF003677">
    <property type="entry name" value="PRK05305.1-1"/>
    <property type="match status" value="1"/>
</dbReference>
<keyword evidence="12" id="KW-0812">Transmembrane</keyword>
<evidence type="ECO:0000256" key="9">
    <source>
        <dbReference type="ARBA" id="ARBA00023264"/>
    </source>
</evidence>
<reference evidence="13 14" key="1">
    <citation type="submission" date="2024-06" db="EMBL/GenBank/DDBJ databases">
        <title>Genomic Encyclopedia of Type Strains, Phase IV (KMG-IV): sequencing the most valuable type-strain genomes for metagenomic binning, comparative biology and taxonomic classification.</title>
        <authorList>
            <person name="Goeker M."/>
        </authorList>
    </citation>
    <scope>NUCLEOTIDE SEQUENCE [LARGE SCALE GENOMIC DNA]</scope>
    <source>
        <strain evidence="13 14">DSM 19730</strain>
    </source>
</reference>
<dbReference type="Proteomes" id="UP001549143">
    <property type="component" value="Unassembled WGS sequence"/>
</dbReference>
<evidence type="ECO:0000256" key="2">
    <source>
        <dbReference type="ARBA" id="ARBA00022516"/>
    </source>
</evidence>
<dbReference type="Pfam" id="PF02666">
    <property type="entry name" value="PS_Dcarbxylase"/>
    <property type="match status" value="1"/>
</dbReference>
<feature type="modified residue" description="Pyruvic acid (Ser); by autocatalysis" evidence="11">
    <location>
        <position position="190"/>
    </location>
</feature>
<gene>
    <name evidence="11" type="primary">psd</name>
    <name evidence="13" type="ORF">ABID44_001630</name>
</gene>
<keyword evidence="1 11" id="KW-1003">Cell membrane</keyword>
<dbReference type="GO" id="GO:0004609">
    <property type="term" value="F:phosphatidylserine decarboxylase activity"/>
    <property type="evidence" value="ECO:0007669"/>
    <property type="project" value="UniProtKB-EC"/>
</dbReference>
<evidence type="ECO:0000256" key="8">
    <source>
        <dbReference type="ARBA" id="ARBA00023239"/>
    </source>
</evidence>
<keyword evidence="5 11" id="KW-0472">Membrane</keyword>
<dbReference type="PANTHER" id="PTHR35809:SF1">
    <property type="entry name" value="ARCHAETIDYLSERINE DECARBOXYLASE PROENZYME-RELATED"/>
    <property type="match status" value="1"/>
</dbReference>
<dbReference type="PANTHER" id="PTHR35809">
    <property type="entry name" value="ARCHAETIDYLSERINE DECARBOXYLASE PROENZYME-RELATED"/>
    <property type="match status" value="1"/>
</dbReference>
<keyword evidence="12" id="KW-1133">Transmembrane helix</keyword>
<dbReference type="NCBIfam" id="NF003679">
    <property type="entry name" value="PRK05305.1-3"/>
    <property type="match status" value="1"/>
</dbReference>
<evidence type="ECO:0000256" key="11">
    <source>
        <dbReference type="HAMAP-Rule" id="MF_00664"/>
    </source>
</evidence>
<evidence type="ECO:0000256" key="7">
    <source>
        <dbReference type="ARBA" id="ARBA00023209"/>
    </source>
</evidence>
<dbReference type="EMBL" id="JBEPMN010000004">
    <property type="protein sequence ID" value="MET3661310.1"/>
    <property type="molecule type" value="Genomic_DNA"/>
</dbReference>
<comment type="catalytic activity">
    <reaction evidence="11">
        <text>a 1,2-diacyl-sn-glycero-3-phospho-L-serine + H(+) = a 1,2-diacyl-sn-glycero-3-phosphoethanolamine + CO2</text>
        <dbReference type="Rhea" id="RHEA:20828"/>
        <dbReference type="ChEBI" id="CHEBI:15378"/>
        <dbReference type="ChEBI" id="CHEBI:16526"/>
        <dbReference type="ChEBI" id="CHEBI:57262"/>
        <dbReference type="ChEBI" id="CHEBI:64612"/>
        <dbReference type="EC" id="4.1.1.65"/>
    </reaction>
</comment>
<organism evidence="13 14">
    <name type="scientific">Aquamicrobium ahrensii</name>
    <dbReference type="NCBI Taxonomy" id="469551"/>
    <lineage>
        <taxon>Bacteria</taxon>
        <taxon>Pseudomonadati</taxon>
        <taxon>Pseudomonadota</taxon>
        <taxon>Alphaproteobacteria</taxon>
        <taxon>Hyphomicrobiales</taxon>
        <taxon>Phyllobacteriaceae</taxon>
        <taxon>Aquamicrobium</taxon>
    </lineage>
</organism>
<comment type="cofactor">
    <cofactor evidence="11">
        <name>pyruvate</name>
        <dbReference type="ChEBI" id="CHEBI:15361"/>
    </cofactor>
    <text evidence="11">Binds 1 pyruvoyl group covalently per subunit.</text>
</comment>
<proteinExistence type="inferred from homology"/>
<evidence type="ECO:0000256" key="10">
    <source>
        <dbReference type="ARBA" id="ARBA00023317"/>
    </source>
</evidence>
<comment type="similarity">
    <text evidence="11">Belongs to the phosphatidylserine decarboxylase family. PSD-A subfamily.</text>
</comment>
<evidence type="ECO:0000256" key="12">
    <source>
        <dbReference type="SAM" id="Phobius"/>
    </source>
</evidence>
<comment type="function">
    <text evidence="11">Catalyzes the formation of phosphatidylethanolamine (PtdEtn) from phosphatidylserine (PtdSer).</text>
</comment>
<keyword evidence="7 11" id="KW-0594">Phospholipid biosynthesis</keyword>
<feature type="transmembrane region" description="Helical" evidence="12">
    <location>
        <begin position="21"/>
        <end position="54"/>
    </location>
</feature>
<dbReference type="InterPro" id="IPR003817">
    <property type="entry name" value="PS_Dcarbxylase"/>
</dbReference>
<evidence type="ECO:0000256" key="3">
    <source>
        <dbReference type="ARBA" id="ARBA00022793"/>
    </source>
</evidence>
<evidence type="ECO:0000313" key="14">
    <source>
        <dbReference type="Proteomes" id="UP001549143"/>
    </source>
</evidence>
<evidence type="ECO:0000256" key="6">
    <source>
        <dbReference type="ARBA" id="ARBA00023145"/>
    </source>
</evidence>
<keyword evidence="14" id="KW-1185">Reference proteome</keyword>
<keyword evidence="10 11" id="KW-0670">Pyruvate</keyword>
<sequence>MQFIDTIRKTFVPIHREGYPFIAIFAVVTLVVGYFSSFLLWVGALLTVWCIYFFRDPERVTPVDDKLVISPADGVVSAVGPAAPPAELGLGGVEMTRISVFMNVFSCHVNRSPVRGRITYIEHRPGKFLNADLDKASSENERNGLVIDSPNGVVAAVQIAGLVARRIVCWTEAGSDIAAGERFGLIRFGSRVDVYLPEGATPRVAVGQIAVGGETVLAEFGGQASAPVVRVS</sequence>
<comment type="pathway">
    <text evidence="11">Phospholipid metabolism; phosphatidylethanolamine biosynthesis; phosphatidylethanolamine from CDP-diacylglycerol: step 2/2.</text>
</comment>
<dbReference type="NCBIfam" id="NF003678">
    <property type="entry name" value="PRK05305.1-2"/>
    <property type="match status" value="1"/>
</dbReference>
<dbReference type="HAMAP" id="MF_00664">
    <property type="entry name" value="PS_decarb_PSD_A"/>
    <property type="match status" value="1"/>
</dbReference>
<feature type="chain" id="PRO_5044928289" description="Phosphatidylserine decarboxylase beta chain" evidence="11">
    <location>
        <begin position="1"/>
        <end position="189"/>
    </location>
</feature>
<comment type="subcellular location">
    <subcellularLocation>
        <location evidence="11">Cell membrane</location>
        <topology evidence="11">Peripheral membrane protein</topology>
    </subcellularLocation>
</comment>
<evidence type="ECO:0000313" key="13">
    <source>
        <dbReference type="EMBL" id="MET3661310.1"/>
    </source>
</evidence>
<comment type="PTM">
    <text evidence="11">Is synthesized initially as an inactive proenzyme. Formation of the active enzyme involves a self-maturation process in which the active site pyruvoyl group is generated from an internal serine residue via an autocatalytic post-translational modification. Two non-identical subunits are generated from the proenzyme in this reaction, and the pyruvate is formed at the N-terminus of the alpha chain, which is derived from the carboxyl end of the proenzyme. The post-translation cleavage follows an unusual pathway, termed non-hydrolytic serinolysis, in which the side chain hydroxyl group of the serine supplies its oxygen atom to form the C-terminus of the beta chain, while the remainder of the serine residue undergoes an oxidative deamination to produce ammonia and the pyruvoyl prosthetic group on the alpha chain.</text>
</comment>
<dbReference type="EC" id="4.1.1.65" evidence="11"/>
<dbReference type="NCBIfam" id="NF003685">
    <property type="entry name" value="PRK05305.2-5"/>
    <property type="match status" value="1"/>
</dbReference>
<evidence type="ECO:0000256" key="5">
    <source>
        <dbReference type="ARBA" id="ARBA00023136"/>
    </source>
</evidence>
<keyword evidence="3 11" id="KW-0210">Decarboxylase</keyword>
<comment type="caution">
    <text evidence="13">The sequence shown here is derived from an EMBL/GenBank/DDBJ whole genome shotgun (WGS) entry which is preliminary data.</text>
</comment>